<evidence type="ECO:0000256" key="3">
    <source>
        <dbReference type="PROSITE-ProRule" id="PRU00087"/>
    </source>
</evidence>
<feature type="region of interest" description="Disordered" evidence="4">
    <location>
        <begin position="804"/>
        <end position="826"/>
    </location>
</feature>
<dbReference type="PANTHER" id="PTHR38537">
    <property type="entry name" value="JITTERBUG, ISOFORM N"/>
    <property type="match status" value="1"/>
</dbReference>
<dbReference type="Gene3D" id="2.60.40.10">
    <property type="entry name" value="Immunoglobulins"/>
    <property type="match status" value="8"/>
</dbReference>
<evidence type="ECO:0000256" key="4">
    <source>
        <dbReference type="SAM" id="MobiDB-lite"/>
    </source>
</evidence>
<dbReference type="GO" id="GO:0051015">
    <property type="term" value="F:actin filament binding"/>
    <property type="evidence" value="ECO:0007669"/>
    <property type="project" value="InterPro"/>
</dbReference>
<reference evidence="7" key="1">
    <citation type="submission" date="2016-11" db="UniProtKB">
        <authorList>
            <consortium name="WormBaseParasite"/>
        </authorList>
    </citation>
    <scope>IDENTIFICATION</scope>
</reference>
<evidence type="ECO:0000256" key="2">
    <source>
        <dbReference type="ARBA" id="ARBA00022737"/>
    </source>
</evidence>
<evidence type="ECO:0000313" key="7">
    <source>
        <dbReference type="WBParaSite" id="maker-uti_cns_0003051-snap-gene-0.2-mRNA-1"/>
    </source>
</evidence>
<dbReference type="Proteomes" id="UP000095280">
    <property type="component" value="Unplaced"/>
</dbReference>
<evidence type="ECO:0000259" key="5">
    <source>
        <dbReference type="PROSITE" id="PS50021"/>
    </source>
</evidence>
<dbReference type="PANTHER" id="PTHR38537:SF16">
    <property type="entry name" value="CALPONIN-HOMOLOGY (CH) DOMAIN-CONTAINING PROTEIN"/>
    <property type="match status" value="1"/>
</dbReference>
<dbReference type="CDD" id="cd21229">
    <property type="entry name" value="CH_jitterbug-like_rpt2"/>
    <property type="match status" value="1"/>
</dbReference>
<feature type="repeat" description="Filamin" evidence="3">
    <location>
        <begin position="1123"/>
        <end position="1216"/>
    </location>
</feature>
<dbReference type="SUPFAM" id="SSF81296">
    <property type="entry name" value="E set domains"/>
    <property type="match status" value="9"/>
</dbReference>
<dbReference type="Pfam" id="PF00630">
    <property type="entry name" value="Filamin"/>
    <property type="match status" value="5"/>
</dbReference>
<feature type="repeat" description="Filamin" evidence="3">
    <location>
        <begin position="328"/>
        <end position="432"/>
    </location>
</feature>
<feature type="region of interest" description="Disordered" evidence="4">
    <location>
        <begin position="649"/>
        <end position="705"/>
    </location>
</feature>
<feature type="repeat" description="Filamin" evidence="3">
    <location>
        <begin position="948"/>
        <end position="1044"/>
    </location>
</feature>
<feature type="repeat" description="Filamin" evidence="3">
    <location>
        <begin position="444"/>
        <end position="514"/>
    </location>
</feature>
<feature type="repeat" description="Filamin" evidence="3">
    <location>
        <begin position="562"/>
        <end position="600"/>
    </location>
</feature>
<keyword evidence="2" id="KW-0677">Repeat</keyword>
<dbReference type="InterPro" id="IPR036872">
    <property type="entry name" value="CH_dom_sf"/>
</dbReference>
<comment type="similarity">
    <text evidence="1">Belongs to the filamin family.</text>
</comment>
<dbReference type="WBParaSite" id="maker-uti_cns_0003051-snap-gene-0.2-mRNA-1">
    <property type="protein sequence ID" value="maker-uti_cns_0003051-snap-gene-0.2-mRNA-1"/>
    <property type="gene ID" value="maker-uti_cns_0003051-snap-gene-0.2"/>
</dbReference>
<dbReference type="SMART" id="SM00033">
    <property type="entry name" value="CH"/>
    <property type="match status" value="3"/>
</dbReference>
<feature type="domain" description="Calponin-homology (CH)" evidence="5">
    <location>
        <begin position="103"/>
        <end position="206"/>
    </location>
</feature>
<feature type="repeat" description="Filamin" evidence="3">
    <location>
        <begin position="1051"/>
        <end position="1093"/>
    </location>
</feature>
<dbReference type="InterPro" id="IPR014756">
    <property type="entry name" value="Ig_E-set"/>
</dbReference>
<dbReference type="InterPro" id="IPR001715">
    <property type="entry name" value="CH_dom"/>
</dbReference>
<dbReference type="InterPro" id="IPR013783">
    <property type="entry name" value="Ig-like_fold"/>
</dbReference>
<keyword evidence="6" id="KW-1185">Reference proteome</keyword>
<dbReference type="SUPFAM" id="SSF47576">
    <property type="entry name" value="Calponin-homology domain, CH-domain"/>
    <property type="match status" value="2"/>
</dbReference>
<proteinExistence type="inferred from homology"/>
<feature type="repeat" description="Filamin" evidence="3">
    <location>
        <begin position="1217"/>
        <end position="1313"/>
    </location>
</feature>
<dbReference type="SMART" id="SM00557">
    <property type="entry name" value="IG_FLMN"/>
    <property type="match status" value="8"/>
</dbReference>
<dbReference type="PROSITE" id="PS50194">
    <property type="entry name" value="FILAMIN_REPEAT"/>
    <property type="match status" value="10"/>
</dbReference>
<protein>
    <submittedName>
        <fullName evidence="7">Calponin-homology (CH) domain-containing protein</fullName>
    </submittedName>
</protein>
<evidence type="ECO:0000256" key="1">
    <source>
        <dbReference type="ARBA" id="ARBA00009238"/>
    </source>
</evidence>
<feature type="region of interest" description="Disordered" evidence="4">
    <location>
        <begin position="309"/>
        <end position="336"/>
    </location>
</feature>
<dbReference type="InterPro" id="IPR001298">
    <property type="entry name" value="Filamin/ABP280_rpt"/>
</dbReference>
<dbReference type="GO" id="GO:0030036">
    <property type="term" value="P:actin cytoskeleton organization"/>
    <property type="evidence" value="ECO:0007669"/>
    <property type="project" value="InterPro"/>
</dbReference>
<dbReference type="FunFam" id="2.60.40.10:FF:001145">
    <property type="entry name" value="Jitterbug, isoform I"/>
    <property type="match status" value="1"/>
</dbReference>
<feature type="repeat" description="Filamin" evidence="3">
    <location>
        <begin position="781"/>
        <end position="858"/>
    </location>
</feature>
<accession>A0A1I8GUL0</accession>
<feature type="repeat" description="Filamin" evidence="3">
    <location>
        <begin position="715"/>
        <end position="765"/>
    </location>
</feature>
<organism evidence="6 7">
    <name type="scientific">Macrostomum lignano</name>
    <dbReference type="NCBI Taxonomy" id="282301"/>
    <lineage>
        <taxon>Eukaryota</taxon>
        <taxon>Metazoa</taxon>
        <taxon>Spiralia</taxon>
        <taxon>Lophotrochozoa</taxon>
        <taxon>Platyhelminthes</taxon>
        <taxon>Rhabditophora</taxon>
        <taxon>Macrostomorpha</taxon>
        <taxon>Macrostomida</taxon>
        <taxon>Macrostomidae</taxon>
        <taxon>Macrostomum</taxon>
    </lineage>
</organism>
<dbReference type="InterPro" id="IPR017868">
    <property type="entry name" value="Filamin/ABP280_repeat-like"/>
</dbReference>
<dbReference type="Gene3D" id="1.10.418.10">
    <property type="entry name" value="Calponin-like domain"/>
    <property type="match status" value="3"/>
</dbReference>
<dbReference type="InterPro" id="IPR044801">
    <property type="entry name" value="Filamin"/>
</dbReference>
<evidence type="ECO:0000313" key="6">
    <source>
        <dbReference type="Proteomes" id="UP000095280"/>
    </source>
</evidence>
<dbReference type="Pfam" id="PF00307">
    <property type="entry name" value="CH"/>
    <property type="match status" value="3"/>
</dbReference>
<name>A0A1I8GUL0_9PLAT</name>
<feature type="repeat" description="Filamin" evidence="3">
    <location>
        <begin position="858"/>
        <end position="950"/>
    </location>
</feature>
<sequence>MQANTFLNWVNQNLSTAGKEPIDTLVTGFADGTKLVPLVEALQGRKLGRLNKPLTEHHRLENINMALQALAEDNDIVKENVKLILGLVWHMILKYQIGKTSKIPSKKLMLYWVQAVIPSLNITNFTTDWNSGIALHALLDYCEPGTSANWRQLHRDNGLANCRSAMVLAKAKFNVPQIMQPEDLSSAHVDELSAMTYLSYFMNQESPGHAATLRWANRMLASVGRQPVDNFTTDWVNGDALCCLLRAMGAPPELSADTPKHRVERCFERANSEFRVEHVLTPDEFTNQDVDYLGVMAYVARLERACPEPSGDVIDAGQSMNIPTSPPPPPPQAQRARLRLDSEEFGPPTPNQPVGLLLDLPRPVDDKSAVVAEVEGPRNSRPQPHLTWLTDSRLRVEFTPVWTGRHSVSVSGADAEPLPVEVNPGSPHDVRLEVPSGLRSSRVTEARLDARCLGGGDVRAELRSPAGRANDVPVSEIAPGLYGLRLLGSDPGEWQLRVWIDNEELPSSPVTLVLLDSASVAVEAPNSVVTGQDTHVLVRHAAGAKLSAQVSLDGETVPCFVEDSDGDRKIHFPPNRPGLYLITINYGDEELRGSPFSVQVRNQEEASVDVAAIKALTLRCNRDASFAVNTSNAGPGELEVRILATSNIAPNQQPPTSHQTNITPTPHQTSNIQHRTKPATSNIAPNQQPPTSHQTNITPTSHQTSNLQHLNLSAGPSGSQVASRLRRRDNGEMEVSFLPEEAGQYNLELMYAGRQVRGSPFSLLILDPSRVRLAYDASIEVGKPTRVRVDLDGAGESAPLALQVTSPSGREVSPVRELPEGSTGERQFEYTPEEAGRYQLDLKLGGLVVDGGPYVQEASQPALETTTAYGEGLTAAQLQRPTHFFVDPKGQKGDLFVQVDGPTSISACNIEPQANGHYRVSYTPEEVGHYSVQVHWNGRAVHGSPFSPLVLDLGAVRCVSGGPPPGQQAIPGLVVGRQHRMVYETAMAGPGRLSAEVEGPRGESVSCVMRGDSFAFTPVAPGEHAVRVRFGDRPLPGGAMRGIAETEAVAATAADHTKVILSGRGLKEARVNEEAAFLIDGSQAGRGQPAVRLSMASVTAPGDSHAADVERPLRGSPFHVTVHGPSEASRIVCSGEGLHQGVLGQEIKSLIDTRRAGPGDLTARCVGPTKPAYCELYDHQNNTYTLSIKPQESGKHELIIEYNGDQVPGSPFNLRVAAAPDASRVHVYGPGVEHGVLDTFQSRFVCETKGAGAGQLTVRIRGPRGAFRVEMEREYQKDRTIICRYDPCEPGEYQLHIKWSGSHVPGSPFVVNIFKTAAELAAYLERHPQGAGGGGHSNGAIFDF</sequence>
<dbReference type="PROSITE" id="PS50021">
    <property type="entry name" value="CH"/>
    <property type="match status" value="1"/>
</dbReference>